<evidence type="ECO:0000313" key="2">
    <source>
        <dbReference type="Proteomes" id="UP000318571"/>
    </source>
</evidence>
<dbReference type="GO" id="GO:0003723">
    <property type="term" value="F:RNA binding"/>
    <property type="evidence" value="ECO:0007669"/>
    <property type="project" value="TreeGrafter"/>
</dbReference>
<keyword evidence="2" id="KW-1185">Reference proteome</keyword>
<protein>
    <recommendedName>
        <fullName evidence="3">Nucleolar protein 11</fullName>
    </recommendedName>
</protein>
<reference evidence="1 2" key="1">
    <citation type="journal article" date="2018" name="Nat. Ecol. Evol.">
        <title>Genomic signatures of mitonuclear coevolution across populations of Tigriopus californicus.</title>
        <authorList>
            <person name="Barreto F.S."/>
            <person name="Watson E.T."/>
            <person name="Lima T.G."/>
            <person name="Willett C.S."/>
            <person name="Edmands S."/>
            <person name="Li W."/>
            <person name="Burton R.S."/>
        </authorList>
    </citation>
    <scope>NUCLEOTIDE SEQUENCE [LARGE SCALE GENOMIC DNA]</scope>
    <source>
        <strain evidence="1 2">San Diego</strain>
    </source>
</reference>
<proteinExistence type="predicted"/>
<dbReference type="OMA" id="YANTAYC"/>
<sequence>MVTSAPKSHVLRDPILLPGLESAGSLRSQSCPESGSDLILITVGERAALKYNLAELAVQKTWFPPTFLKLTSPILLETGMGNHIGVLNGAKLIYWDGIETKLDQIPTLALKSKVRDLIVDEQGQIYVVFQSNDIQTVDYVRHHPDMVAHDMKDKYVRNVLKYGVFQYKGQIMTWYLTQNEKKNHQIKVFRNAIDPDSSQLSATEIRSRTFPAGISGMQTILTTLGPALVWMADSYLMMQRILAFKDEMGLETEEDQPKKICLLTDTKAGSRVVLEPLNPDNLVVFAGEAKGNECTVSVVNLKFGGCVAQTSVSISGSDWPSVACHKDKIIYKDGNQVRMIVIQDLPNTLSKVIAAQSQSAKAKTKTVSQVQDMYDKVFHYLEQEDVKGLSAFLRQSKDVPELIILNVIEFLIQIEDERFEKIGPLAPQIQRERLLVLAFGLPITDALMFQYLGQLEFGTLIKMLEFLDLSLKLETGSHNDRFLALIQWTSLLLNSQYGNILRAKTDEKVLSVVESLLNTIATFEGLSSDYASLMPLIKLIEEKKLQSTEYANTAYCIEIIDL</sequence>
<dbReference type="PANTHER" id="PTHR15633">
    <property type="entry name" value="NUCLEOLAR PROTEIN 11"/>
    <property type="match status" value="1"/>
</dbReference>
<evidence type="ECO:0008006" key="3">
    <source>
        <dbReference type="Google" id="ProtNLM"/>
    </source>
</evidence>
<dbReference type="AlphaFoldDB" id="A0A553NSP7"/>
<evidence type="ECO:0000313" key="1">
    <source>
        <dbReference type="EMBL" id="TRY68462.1"/>
    </source>
</evidence>
<dbReference type="GO" id="GO:0030490">
    <property type="term" value="P:maturation of SSU-rRNA"/>
    <property type="evidence" value="ECO:0007669"/>
    <property type="project" value="InterPro"/>
</dbReference>
<accession>A0A553NSP7</accession>
<dbReference type="EMBL" id="VCGU01000010">
    <property type="protein sequence ID" value="TRY68462.1"/>
    <property type="molecule type" value="Genomic_DNA"/>
</dbReference>
<organism evidence="1 2">
    <name type="scientific">Tigriopus californicus</name>
    <name type="common">Marine copepod</name>
    <dbReference type="NCBI Taxonomy" id="6832"/>
    <lineage>
        <taxon>Eukaryota</taxon>
        <taxon>Metazoa</taxon>
        <taxon>Ecdysozoa</taxon>
        <taxon>Arthropoda</taxon>
        <taxon>Crustacea</taxon>
        <taxon>Multicrustacea</taxon>
        <taxon>Hexanauplia</taxon>
        <taxon>Copepoda</taxon>
        <taxon>Harpacticoida</taxon>
        <taxon>Harpacticidae</taxon>
        <taxon>Tigriopus</taxon>
    </lineage>
</organism>
<name>A0A553NSP7_TIGCA</name>
<dbReference type="PANTHER" id="PTHR15633:SF2">
    <property type="entry name" value="NUCLEOLAR PROTEIN 11"/>
    <property type="match status" value="1"/>
</dbReference>
<gene>
    <name evidence="1" type="ORF">TCAL_14209</name>
</gene>
<dbReference type="InterPro" id="IPR042859">
    <property type="entry name" value="NOL11"/>
</dbReference>
<dbReference type="Proteomes" id="UP000318571">
    <property type="component" value="Chromosome 1"/>
</dbReference>
<dbReference type="GO" id="GO:0005730">
    <property type="term" value="C:nucleolus"/>
    <property type="evidence" value="ECO:0007669"/>
    <property type="project" value="TreeGrafter"/>
</dbReference>
<comment type="caution">
    <text evidence="1">The sequence shown here is derived from an EMBL/GenBank/DDBJ whole genome shotgun (WGS) entry which is preliminary data.</text>
</comment>